<reference evidence="1" key="1">
    <citation type="submission" date="2014-02" db="EMBL/GenBank/DDBJ databases">
        <title>The Genome Sequence of Trichophyton rubrum (morphotype fischeri) CBS 288.86.</title>
        <authorList>
            <consortium name="The Broad Institute Genomics Platform"/>
            <person name="Cuomo C.A."/>
            <person name="White T.C."/>
            <person name="Graser Y."/>
            <person name="Martinez-Rossi N."/>
            <person name="Heitman J."/>
            <person name="Young S.K."/>
            <person name="Zeng Q."/>
            <person name="Gargeya S."/>
            <person name="Abouelleil A."/>
            <person name="Alvarado L."/>
            <person name="Chapman S.B."/>
            <person name="Gainer-Dewar J."/>
            <person name="Goldberg J."/>
            <person name="Griggs A."/>
            <person name="Gujja S."/>
            <person name="Hansen M."/>
            <person name="Howarth C."/>
            <person name="Imamovic A."/>
            <person name="Larimer J."/>
            <person name="Martinez D."/>
            <person name="Murphy C."/>
            <person name="Pearson M.D."/>
            <person name="Persinoti G."/>
            <person name="Poon T."/>
            <person name="Priest M."/>
            <person name="Roberts A.D."/>
            <person name="Saif S."/>
            <person name="Shea T.D."/>
            <person name="Sykes S.N."/>
            <person name="Wortman J."/>
            <person name="Nusbaum C."/>
            <person name="Birren B."/>
        </authorList>
    </citation>
    <scope>NUCLEOTIDE SEQUENCE [LARGE SCALE GENOMIC DNA]</scope>
    <source>
        <strain evidence="1">CBS 288.86</strain>
    </source>
</reference>
<proteinExistence type="predicted"/>
<accession>A0A022VQH8</accession>
<sequence>MAELKIPNCIDANLCRVLGSHRIAAERAVSRQFSRGQRAALISRPMEDSSTFFTWKPGITAMHLAAAKLLILLPLLDVGENRVCLQAKKKSGAASSAQHLGENGHQIDIHCFPFLASGLSPFLSLIREYKYLPP</sequence>
<dbReference type="HOGENOM" id="CLU_1897689_0_0_1"/>
<organism evidence="1">
    <name type="scientific">Trichophyton rubrum CBS 288.86</name>
    <dbReference type="NCBI Taxonomy" id="1215330"/>
    <lineage>
        <taxon>Eukaryota</taxon>
        <taxon>Fungi</taxon>
        <taxon>Dikarya</taxon>
        <taxon>Ascomycota</taxon>
        <taxon>Pezizomycotina</taxon>
        <taxon>Eurotiomycetes</taxon>
        <taxon>Eurotiomycetidae</taxon>
        <taxon>Onygenales</taxon>
        <taxon>Arthrodermataceae</taxon>
        <taxon>Trichophyton</taxon>
    </lineage>
</organism>
<gene>
    <name evidence="1" type="ORF">H103_07765</name>
</gene>
<dbReference type="EMBL" id="KK207924">
    <property type="protein sequence ID" value="EZF48537.1"/>
    <property type="molecule type" value="Genomic_DNA"/>
</dbReference>
<protein>
    <submittedName>
        <fullName evidence="1">Uncharacterized protein</fullName>
    </submittedName>
</protein>
<name>A0A022VQH8_TRIRU</name>
<dbReference type="AlphaFoldDB" id="A0A022VQH8"/>
<dbReference type="Proteomes" id="UP000023758">
    <property type="component" value="Unassembled WGS sequence"/>
</dbReference>
<evidence type="ECO:0000313" key="1">
    <source>
        <dbReference type="EMBL" id="EZF48537.1"/>
    </source>
</evidence>